<keyword evidence="4" id="KW-1185">Reference proteome</keyword>
<dbReference type="InterPro" id="IPR047682">
    <property type="entry name" value="SepH-like"/>
</dbReference>
<dbReference type="EMBL" id="PDCH01000004">
    <property type="protein sequence ID" value="RBP99550.1"/>
    <property type="molecule type" value="Genomic_DNA"/>
</dbReference>
<name>A0A366KCV0_9BIFI</name>
<feature type="region of interest" description="Disordered" evidence="1">
    <location>
        <begin position="194"/>
        <end position="457"/>
    </location>
</feature>
<dbReference type="AlphaFoldDB" id="A0A366KCV0"/>
<gene>
    <name evidence="3" type="ORF">CRD59_03215</name>
</gene>
<dbReference type="NCBIfam" id="NF040712">
    <property type="entry name" value="SepH"/>
    <property type="match status" value="1"/>
</dbReference>
<protein>
    <recommendedName>
        <fullName evidence="2">DUF3071 domain-containing protein</fullName>
    </recommendedName>
</protein>
<sequence>MPQEEIAKARFDHVSEHGELVFAHKRGLFAVTVDNALDRAILEAKQILEEEHGTPVPHASATLPISAIQTAIRAGFSTEQVAQEFAVNEALVRRFANPIETEKKYAVEQFLSMTAPKRGSAGSNQEAINRALGAAEVPLGSITWSATRENQGPWKIRASFRVADRAIQADWTWNMRENTITCLNMPAKQLLEGSGDFLISPTPAPAPQSVTEQATQAEAGMAEFPSEPDQSRLREAEPAATGPATADGDQSRIRTIEMATVPVPVNEPAREAVAVSEKTESTRDSKTTEADAGTNTANPSAGHPVAPAIRPELPTPSAVRAEDHSPVQPERHLPVPPPADTSTADGEETPATPPSSEPSALTAWMYGGTKRMKETAAKARKEKTSNADNNERRRTPPQQQATGRPKPQAGPQGGSGDTPKPTGFEQSDDKKSSNQPNAHKKAGRSAVPSWDEILFGD</sequence>
<dbReference type="InterPro" id="IPR021421">
    <property type="entry name" value="DUF3071"/>
</dbReference>
<proteinExistence type="predicted"/>
<evidence type="ECO:0000313" key="3">
    <source>
        <dbReference type="EMBL" id="RBP99550.1"/>
    </source>
</evidence>
<comment type="caution">
    <text evidence="3">The sequence shown here is derived from an EMBL/GenBank/DDBJ whole genome shotgun (WGS) entry which is preliminary data.</text>
</comment>
<feature type="domain" description="DUF3071" evidence="2">
    <location>
        <begin position="8"/>
        <end position="173"/>
    </location>
</feature>
<dbReference type="Proteomes" id="UP000252345">
    <property type="component" value="Unassembled WGS sequence"/>
</dbReference>
<reference evidence="3 4" key="1">
    <citation type="submission" date="2017-10" db="EMBL/GenBank/DDBJ databases">
        <title>Bifidobacterium xylocopum sp. nov. and Bifidobacterium aemilianum sp. nov., from the carpenter bee (Xylocopa violacea) digestive tract.</title>
        <authorList>
            <person name="Alberoni D."/>
            <person name="Baffoni L."/>
            <person name="Di Gioia D."/>
            <person name="Gaggia F."/>
            <person name="Biavati B."/>
        </authorList>
    </citation>
    <scope>NUCLEOTIDE SEQUENCE [LARGE SCALE GENOMIC DNA]</scope>
    <source>
        <strain evidence="3 4">XV2</strain>
    </source>
</reference>
<accession>A0A366KCV0</accession>
<dbReference type="OrthoDB" id="5180791at2"/>
<organism evidence="3 4">
    <name type="scientific">Bifidobacterium xylocopae</name>
    <dbReference type="NCBI Taxonomy" id="2493119"/>
    <lineage>
        <taxon>Bacteria</taxon>
        <taxon>Bacillati</taxon>
        <taxon>Actinomycetota</taxon>
        <taxon>Actinomycetes</taxon>
        <taxon>Bifidobacteriales</taxon>
        <taxon>Bifidobacteriaceae</taxon>
        <taxon>Bifidobacterium</taxon>
    </lineage>
</organism>
<feature type="compositionally biased region" description="Basic and acidic residues" evidence="1">
    <location>
        <begin position="371"/>
        <end position="394"/>
    </location>
</feature>
<dbReference type="RefSeq" id="WP_161522268.1">
    <property type="nucleotide sequence ID" value="NZ_PDCH01000004.1"/>
</dbReference>
<feature type="compositionally biased region" description="Low complexity" evidence="1">
    <location>
        <begin position="238"/>
        <end position="248"/>
    </location>
</feature>
<evidence type="ECO:0000313" key="4">
    <source>
        <dbReference type="Proteomes" id="UP000252345"/>
    </source>
</evidence>
<feature type="compositionally biased region" description="Basic and acidic residues" evidence="1">
    <location>
        <begin position="320"/>
        <end position="333"/>
    </location>
</feature>
<evidence type="ECO:0000259" key="2">
    <source>
        <dbReference type="Pfam" id="PF11268"/>
    </source>
</evidence>
<dbReference type="Pfam" id="PF11268">
    <property type="entry name" value="DUF3071"/>
    <property type="match status" value="1"/>
</dbReference>
<feature type="compositionally biased region" description="Basic and acidic residues" evidence="1">
    <location>
        <begin position="277"/>
        <end position="289"/>
    </location>
</feature>
<evidence type="ECO:0000256" key="1">
    <source>
        <dbReference type="SAM" id="MobiDB-lite"/>
    </source>
</evidence>